<gene>
    <name evidence="2" type="ORF">NPX13_g10476</name>
</gene>
<dbReference type="Proteomes" id="UP001148614">
    <property type="component" value="Unassembled WGS sequence"/>
</dbReference>
<protein>
    <submittedName>
        <fullName evidence="2">Uncharacterized protein</fullName>
    </submittedName>
</protein>
<evidence type="ECO:0000313" key="3">
    <source>
        <dbReference type="Proteomes" id="UP001148614"/>
    </source>
</evidence>
<feature type="region of interest" description="Disordered" evidence="1">
    <location>
        <begin position="99"/>
        <end position="123"/>
    </location>
</feature>
<feature type="compositionally biased region" description="Basic residues" evidence="1">
    <location>
        <begin position="17"/>
        <end position="29"/>
    </location>
</feature>
<feature type="region of interest" description="Disordered" evidence="1">
    <location>
        <begin position="226"/>
        <end position="264"/>
    </location>
</feature>
<feature type="region of interest" description="Disordered" evidence="1">
    <location>
        <begin position="1"/>
        <end position="46"/>
    </location>
</feature>
<accession>A0A9W8TGJ7</accession>
<proteinExistence type="predicted"/>
<evidence type="ECO:0000256" key="1">
    <source>
        <dbReference type="SAM" id="MobiDB-lite"/>
    </source>
</evidence>
<feature type="compositionally biased region" description="Low complexity" evidence="1">
    <location>
        <begin position="101"/>
        <end position="123"/>
    </location>
</feature>
<evidence type="ECO:0000313" key="2">
    <source>
        <dbReference type="EMBL" id="KAJ3554941.1"/>
    </source>
</evidence>
<feature type="compositionally biased region" description="Basic and acidic residues" evidence="1">
    <location>
        <begin position="30"/>
        <end position="46"/>
    </location>
</feature>
<reference evidence="2" key="1">
    <citation type="submission" date="2022-07" db="EMBL/GenBank/DDBJ databases">
        <title>Genome Sequence of Xylaria arbuscula.</title>
        <authorList>
            <person name="Buettner E."/>
        </authorList>
    </citation>
    <scope>NUCLEOTIDE SEQUENCE</scope>
    <source>
        <strain evidence="2">VT107</strain>
    </source>
</reference>
<comment type="caution">
    <text evidence="2">The sequence shown here is derived from an EMBL/GenBank/DDBJ whole genome shotgun (WGS) entry which is preliminary data.</text>
</comment>
<name>A0A9W8TGJ7_9PEZI</name>
<dbReference type="EMBL" id="JANPWZ010002972">
    <property type="protein sequence ID" value="KAJ3554941.1"/>
    <property type="molecule type" value="Genomic_DNA"/>
</dbReference>
<feature type="compositionally biased region" description="Polar residues" evidence="1">
    <location>
        <begin position="182"/>
        <end position="194"/>
    </location>
</feature>
<sequence length="336" mass="36002">MTGFASHGARYKDGKPKVKPSVKPILKKWSHSEKEKRSLDLDRGWNEQDEQYQTSQHDWGRSSSLSFYDQVDSVAAITPAAGGVGLGVLGNGASGRRFNHSRSISSTSHASGATSNSGNGIAAPRQAGATFIHPFQQTPRTSTPPLLSYANSLASIADTRDYSPTTITEDDDNEDDVASSMEPRTSSQQCKNASHNGSAINFHCSNLADSNSVSQPALVSHIPSLASQRTSSTDLSDANSPKPPLRLNTSRTSSSVPTHSSRLANVSSRSDLYLDRIADLDSPTSNPLSTTMTSPSASITPIMRTSLMVDSRGFVPNRTWILLHVPNTCVQRAGNM</sequence>
<feature type="compositionally biased region" description="Acidic residues" evidence="1">
    <location>
        <begin position="168"/>
        <end position="177"/>
    </location>
</feature>
<keyword evidence="3" id="KW-1185">Reference proteome</keyword>
<feature type="compositionally biased region" description="Polar residues" evidence="1">
    <location>
        <begin position="226"/>
        <end position="239"/>
    </location>
</feature>
<feature type="compositionally biased region" description="Low complexity" evidence="1">
    <location>
        <begin position="249"/>
        <end position="261"/>
    </location>
</feature>
<dbReference type="VEuPathDB" id="FungiDB:F4678DRAFT_121835"/>
<feature type="region of interest" description="Disordered" evidence="1">
    <location>
        <begin position="160"/>
        <end position="194"/>
    </location>
</feature>
<organism evidence="2 3">
    <name type="scientific">Xylaria arbuscula</name>
    <dbReference type="NCBI Taxonomy" id="114810"/>
    <lineage>
        <taxon>Eukaryota</taxon>
        <taxon>Fungi</taxon>
        <taxon>Dikarya</taxon>
        <taxon>Ascomycota</taxon>
        <taxon>Pezizomycotina</taxon>
        <taxon>Sordariomycetes</taxon>
        <taxon>Xylariomycetidae</taxon>
        <taxon>Xylariales</taxon>
        <taxon>Xylariaceae</taxon>
        <taxon>Xylaria</taxon>
    </lineage>
</organism>
<dbReference type="AlphaFoldDB" id="A0A9W8TGJ7"/>